<dbReference type="KEGG" id="pnt:G5B91_08830"/>
<proteinExistence type="predicted"/>
<evidence type="ECO:0000256" key="1">
    <source>
        <dbReference type="SAM" id="SignalP"/>
    </source>
</evidence>
<dbReference type="AlphaFoldDB" id="A0A6G6ITS1"/>
<keyword evidence="1" id="KW-0732">Signal</keyword>
<gene>
    <name evidence="2" type="ORF">G5B91_08830</name>
</gene>
<dbReference type="RefSeq" id="WP_037007737.1">
    <property type="nucleotide sequence ID" value="NZ_CP049140.1"/>
</dbReference>
<feature type="signal peptide" evidence="1">
    <location>
        <begin position="1"/>
        <end position="25"/>
    </location>
</feature>
<accession>A0A6G6ITS1</accession>
<dbReference type="Proteomes" id="UP000501063">
    <property type="component" value="Chromosome"/>
</dbReference>
<feature type="chain" id="PRO_5026283809" description="Outer membrane lipoprotein-sorting protein" evidence="1">
    <location>
        <begin position="26"/>
        <end position="268"/>
    </location>
</feature>
<protein>
    <recommendedName>
        <fullName evidence="4">Outer membrane lipoprotein-sorting protein</fullName>
    </recommendedName>
</protein>
<organism evidence="2 3">
    <name type="scientific">Pseudomonas nitroreducens</name>
    <dbReference type="NCBI Taxonomy" id="46680"/>
    <lineage>
        <taxon>Bacteria</taxon>
        <taxon>Pseudomonadati</taxon>
        <taxon>Pseudomonadota</taxon>
        <taxon>Gammaproteobacteria</taxon>
        <taxon>Pseudomonadales</taxon>
        <taxon>Pseudomonadaceae</taxon>
        <taxon>Pseudomonas</taxon>
    </lineage>
</organism>
<evidence type="ECO:0008006" key="4">
    <source>
        <dbReference type="Google" id="ProtNLM"/>
    </source>
</evidence>
<dbReference type="EMBL" id="CP049140">
    <property type="protein sequence ID" value="QIE86367.1"/>
    <property type="molecule type" value="Genomic_DNA"/>
</dbReference>
<evidence type="ECO:0000313" key="3">
    <source>
        <dbReference type="Proteomes" id="UP000501063"/>
    </source>
</evidence>
<evidence type="ECO:0000313" key="2">
    <source>
        <dbReference type="EMBL" id="QIE86367.1"/>
    </source>
</evidence>
<name>A0A6G6ITS1_PSENT</name>
<reference evidence="2 3" key="1">
    <citation type="submission" date="2020-02" db="EMBL/GenBank/DDBJ databases">
        <title>Integrative conjugative elements (ICEs) and plasmids drive adaptation of Pseudomonas nitroreducens strain HBP1 to wastewater environment.</title>
        <authorList>
            <person name="Sentchilo V."/>
            <person name="Carraro N."/>
            <person name="Bertelli C."/>
            <person name="van der Meer J.R."/>
        </authorList>
    </citation>
    <scope>NUCLEOTIDE SEQUENCE [LARGE SCALE GENOMIC DNA]</scope>
    <source>
        <strain evidence="2 3">HBP1</strain>
    </source>
</reference>
<sequence>MPLTYRLHRCMLTLALLTVLPLVQAETHESLNSAVESLWSIEQVSTSVLGSHFTPQESKAGTEYRTDVKNAPSYLEIAGEAASVVIGSKRFDAIDTPWGNFPRLDMRNTRLLDIKLPKRHYQVLAGPGTGLFGAGDWRLYGFLHVVDVSTPAPTYYPLYAEASLGEHLLGRLPGSAVLNYARLVPVDRGQAGEAEAYEVTLYALARARPEPVLRNGVPLAYSLKHEGDTWVINSVDSTPVTTALDEEKRSFTTPLRPALFQFKESVRR</sequence>